<keyword evidence="2" id="KW-0732">Signal</keyword>
<proteinExistence type="predicted"/>
<feature type="domain" description="Ice-binding protein C-terminal" evidence="4">
    <location>
        <begin position="160"/>
        <end position="182"/>
    </location>
</feature>
<feature type="transmembrane region" description="Helical" evidence="1">
    <location>
        <begin position="165"/>
        <end position="183"/>
    </location>
</feature>
<dbReference type="OrthoDB" id="8904568at2"/>
<dbReference type="InterPro" id="IPR008965">
    <property type="entry name" value="CBM2/CBM3_carb-bd_dom_sf"/>
</dbReference>
<evidence type="ECO:0000259" key="3">
    <source>
        <dbReference type="Pfam" id="PF00963"/>
    </source>
</evidence>
<dbReference type="Pfam" id="PF07589">
    <property type="entry name" value="PEP-CTERM"/>
    <property type="match status" value="1"/>
</dbReference>
<evidence type="ECO:0000256" key="2">
    <source>
        <dbReference type="SAM" id="SignalP"/>
    </source>
</evidence>
<dbReference type="NCBIfam" id="TIGR02595">
    <property type="entry name" value="PEP_CTERM"/>
    <property type="match status" value="1"/>
</dbReference>
<feature type="chain" id="PRO_5015651335" evidence="2">
    <location>
        <begin position="22"/>
        <end position="194"/>
    </location>
</feature>
<dbReference type="GO" id="GO:0030246">
    <property type="term" value="F:carbohydrate binding"/>
    <property type="evidence" value="ECO:0007669"/>
    <property type="project" value="InterPro"/>
</dbReference>
<dbReference type="SUPFAM" id="SSF49384">
    <property type="entry name" value="Carbohydrate-binding domain"/>
    <property type="match status" value="1"/>
</dbReference>
<sequence>MKTLKRLFCIALLLSCNLAQAKATLSVATPSNPVAVGDTIEVFVLVANANDLFGFQFDFVFDPTVFSAQSVTQGSFLPNHGNTFFIPGTIDNDEGVVGFNVATLLGQGKGAKGDGILLAFSFTAISAGTGTFSILAPVLLNSALNVLPFTTTTAMATVSPVPEPSAYLLLLIGLAGLAAFKRLGRGRLAPRPVA</sequence>
<dbReference type="Pfam" id="PF00963">
    <property type="entry name" value="Cohesin"/>
    <property type="match status" value="1"/>
</dbReference>
<dbReference type="GO" id="GO:0000272">
    <property type="term" value="P:polysaccharide catabolic process"/>
    <property type="evidence" value="ECO:0007669"/>
    <property type="project" value="InterPro"/>
</dbReference>
<keyword evidence="1" id="KW-0472">Membrane</keyword>
<evidence type="ECO:0000313" key="6">
    <source>
        <dbReference type="Proteomes" id="UP000241421"/>
    </source>
</evidence>
<evidence type="ECO:0000259" key="4">
    <source>
        <dbReference type="Pfam" id="PF07589"/>
    </source>
</evidence>
<evidence type="ECO:0000313" key="5">
    <source>
        <dbReference type="EMBL" id="PWF45005.1"/>
    </source>
</evidence>
<dbReference type="Gene3D" id="2.60.40.680">
    <property type="match status" value="1"/>
</dbReference>
<keyword evidence="1" id="KW-0812">Transmembrane</keyword>
<comment type="caution">
    <text evidence="5">The sequence shown here is derived from an EMBL/GenBank/DDBJ whole genome shotgun (WGS) entry which is preliminary data.</text>
</comment>
<gene>
    <name evidence="5" type="ORF">C7C56_018540</name>
</gene>
<keyword evidence="1" id="KW-1133">Transmembrane helix</keyword>
<dbReference type="InterPro" id="IPR002102">
    <property type="entry name" value="Cohesin_dom"/>
</dbReference>
<dbReference type="InterPro" id="IPR013424">
    <property type="entry name" value="Ice-binding_C"/>
</dbReference>
<protein>
    <submittedName>
        <fullName evidence="5">PEP-CTERM sorting domain-containing protein</fullName>
    </submittedName>
</protein>
<dbReference type="CDD" id="cd08547">
    <property type="entry name" value="Type_II_cohesin"/>
    <property type="match status" value="1"/>
</dbReference>
<reference evidence="5 6" key="1">
    <citation type="submission" date="2018-04" db="EMBL/GenBank/DDBJ databases">
        <title>Massilia violaceinigra sp. nov., a novel purple-pigmented bacterium isolated from Tianshan glacier, Xinjiang, China.</title>
        <authorList>
            <person name="Wang H."/>
        </authorList>
    </citation>
    <scope>NUCLEOTIDE SEQUENCE [LARGE SCALE GENOMIC DNA]</scope>
    <source>
        <strain evidence="5 6">B448-2</strain>
    </source>
</reference>
<evidence type="ECO:0000256" key="1">
    <source>
        <dbReference type="SAM" id="Phobius"/>
    </source>
</evidence>
<accession>A0A2U2HH48</accession>
<feature type="signal peptide" evidence="2">
    <location>
        <begin position="1"/>
        <end position="21"/>
    </location>
</feature>
<dbReference type="RefSeq" id="WP_106758848.1">
    <property type="nucleotide sequence ID" value="NZ_PXWF02000259.1"/>
</dbReference>
<dbReference type="Proteomes" id="UP000241421">
    <property type="component" value="Unassembled WGS sequence"/>
</dbReference>
<keyword evidence="6" id="KW-1185">Reference proteome</keyword>
<dbReference type="EMBL" id="PXWF02000259">
    <property type="protein sequence ID" value="PWF45005.1"/>
    <property type="molecule type" value="Genomic_DNA"/>
</dbReference>
<dbReference type="AlphaFoldDB" id="A0A2U2HH48"/>
<feature type="domain" description="Cohesin" evidence="3">
    <location>
        <begin position="25"/>
        <end position="131"/>
    </location>
</feature>
<organism evidence="5 6">
    <name type="scientific">Massilia glaciei</name>
    <dbReference type="NCBI Taxonomy" id="1524097"/>
    <lineage>
        <taxon>Bacteria</taxon>
        <taxon>Pseudomonadati</taxon>
        <taxon>Pseudomonadota</taxon>
        <taxon>Betaproteobacteria</taxon>
        <taxon>Burkholderiales</taxon>
        <taxon>Oxalobacteraceae</taxon>
        <taxon>Telluria group</taxon>
        <taxon>Massilia</taxon>
    </lineage>
</organism>
<name>A0A2U2HH48_9BURK</name>